<gene>
    <name evidence="1" type="primary">RPL3A</name>
    <name evidence="1" type="ORF">CFP56_004650</name>
</gene>
<dbReference type="EMBL" id="PKMF04000125">
    <property type="protein sequence ID" value="KAK7848613.1"/>
    <property type="molecule type" value="Genomic_DNA"/>
</dbReference>
<organism evidence="1 2">
    <name type="scientific">Quercus suber</name>
    <name type="common">Cork oak</name>
    <dbReference type="NCBI Taxonomy" id="58331"/>
    <lineage>
        <taxon>Eukaryota</taxon>
        <taxon>Viridiplantae</taxon>
        <taxon>Streptophyta</taxon>
        <taxon>Embryophyta</taxon>
        <taxon>Tracheophyta</taxon>
        <taxon>Spermatophyta</taxon>
        <taxon>Magnoliopsida</taxon>
        <taxon>eudicotyledons</taxon>
        <taxon>Gunneridae</taxon>
        <taxon>Pentapetalae</taxon>
        <taxon>rosids</taxon>
        <taxon>fabids</taxon>
        <taxon>Fagales</taxon>
        <taxon>Fagaceae</taxon>
        <taxon>Quercus</taxon>
    </lineage>
</organism>
<proteinExistence type="predicted"/>
<keyword evidence="1" id="KW-0687">Ribonucleoprotein</keyword>
<dbReference type="Proteomes" id="UP000237347">
    <property type="component" value="Unassembled WGS sequence"/>
</dbReference>
<dbReference type="GO" id="GO:0005840">
    <property type="term" value="C:ribosome"/>
    <property type="evidence" value="ECO:0007669"/>
    <property type="project" value="UniProtKB-KW"/>
</dbReference>
<name>A0AAW0LAA6_QUESU</name>
<keyword evidence="1" id="KW-0689">Ribosomal protein</keyword>
<comment type="caution">
    <text evidence="1">The sequence shown here is derived from an EMBL/GenBank/DDBJ whole genome shotgun (WGS) entry which is preliminary data.</text>
</comment>
<evidence type="ECO:0000313" key="2">
    <source>
        <dbReference type="Proteomes" id="UP000237347"/>
    </source>
</evidence>
<evidence type="ECO:0000313" key="1">
    <source>
        <dbReference type="EMBL" id="KAK7848613.1"/>
    </source>
</evidence>
<keyword evidence="2" id="KW-1185">Reference proteome</keyword>
<reference evidence="1 2" key="1">
    <citation type="journal article" date="2018" name="Sci. Data">
        <title>The draft genome sequence of cork oak.</title>
        <authorList>
            <person name="Ramos A.M."/>
            <person name="Usie A."/>
            <person name="Barbosa P."/>
            <person name="Barros P.M."/>
            <person name="Capote T."/>
            <person name="Chaves I."/>
            <person name="Simoes F."/>
            <person name="Abreu I."/>
            <person name="Carrasquinho I."/>
            <person name="Faro C."/>
            <person name="Guimaraes J.B."/>
            <person name="Mendonca D."/>
            <person name="Nobrega F."/>
            <person name="Rodrigues L."/>
            <person name="Saibo N.J.M."/>
            <person name="Varela M.C."/>
            <person name="Egas C."/>
            <person name="Matos J."/>
            <person name="Miguel C.M."/>
            <person name="Oliveira M.M."/>
            <person name="Ricardo C.P."/>
            <person name="Goncalves S."/>
        </authorList>
    </citation>
    <scope>NUCLEOTIDE SEQUENCE [LARGE SCALE GENOMIC DNA]</scope>
    <source>
        <strain evidence="2">cv. HL8</strain>
    </source>
</reference>
<sequence length="65" mass="8204">MHHLWEFYLVPMEQFEPSRLLVFDDIFKKDDLLDVVDTHHHRKSFQRLRFVFTTLILQFFFWCSR</sequence>
<accession>A0AAW0LAA6</accession>
<dbReference type="AlphaFoldDB" id="A0AAW0LAA6"/>
<protein>
    <submittedName>
        <fullName evidence="1">50s ribosomal protein l3-1</fullName>
    </submittedName>
</protein>